<sequence length="631" mass="71366">MEDPNELLDLSAFPGQLLAEQDASPFPVGSAGDVEEEAAQAAVDAVIRSPASPPAPVRAKGRATMRGLVWFRRDLRIHDNLALQAALRRVPEGMSLLALYIIHRPKIMLCGVNRFQFLIESVSSLSEALAERGGRLLIARGDSVEVLKRVIPAWDITHLFFDGVTEPFAIERDDRVRAFCDSMNVQVHVTRGITLYDLDAVIAKHGGRAPKTYTSFLRTVATLPVPPKPVDPPAALPAPEALPSELYQQIMDHWNAVAQDDDTIRQQLDVIAGPDQSFTIPEVTEFGYEPPARHSFIYGGEAIALNILNEYCKNEGRVVKFEKPKTSPAETCPSSSTTSLSPYLYFGCLSPRLFFHRVREIQERHKKASSAPPVSLDGQLLWREFFHCNGHANPYLDKMEENPICLQIDWRWHTIPEREEDLTDDDKLARSQFEAWKEGQTGFPWIDAIMIQLKEEGWMHHLARHSVACFLTRGDLYISWVRGLEVFQERLIDHDWCINGGNWLWLSASAFFSAYFRVYSPSTFGKKWDPEGKFIRKYIPALRDMPVKYIYEPWKAPVTVQRAAGCLIGKDYPFPIVDHKIALKRCMAGMKACYAMREYGVSPLDKVVTSPRATKRPREDSDTSDDSLCVY</sequence>
<dbReference type="AlphaFoldDB" id="A0AAD5LGD4"/>
<dbReference type="GO" id="GO:0003677">
    <property type="term" value="F:DNA binding"/>
    <property type="evidence" value="ECO:0007669"/>
    <property type="project" value="TreeGrafter"/>
</dbReference>
<feature type="region of interest" description="Disordered" evidence="6">
    <location>
        <begin position="610"/>
        <end position="631"/>
    </location>
</feature>
<feature type="site" description="Electron transfer via tryptophanyl radical" evidence="5">
    <location>
        <position position="503"/>
    </location>
</feature>
<organism evidence="8 9">
    <name type="scientific">Pythium insidiosum</name>
    <name type="common">Pythiosis disease agent</name>
    <dbReference type="NCBI Taxonomy" id="114742"/>
    <lineage>
        <taxon>Eukaryota</taxon>
        <taxon>Sar</taxon>
        <taxon>Stramenopiles</taxon>
        <taxon>Oomycota</taxon>
        <taxon>Peronosporomycetes</taxon>
        <taxon>Pythiales</taxon>
        <taxon>Pythiaceae</taxon>
        <taxon>Pythium</taxon>
    </lineage>
</organism>
<keyword evidence="3 4" id="KW-0274">FAD</keyword>
<evidence type="ECO:0000256" key="5">
    <source>
        <dbReference type="PIRSR" id="PIRSR602081-2"/>
    </source>
</evidence>
<evidence type="ECO:0000256" key="2">
    <source>
        <dbReference type="ARBA" id="ARBA00022630"/>
    </source>
</evidence>
<protein>
    <recommendedName>
        <fullName evidence="7">Photolyase/cryptochrome alpha/beta domain-containing protein</fullName>
    </recommendedName>
</protein>
<feature type="binding site" evidence="4">
    <location>
        <begin position="337"/>
        <end position="341"/>
    </location>
    <ligand>
        <name>FAD</name>
        <dbReference type="ChEBI" id="CHEBI:57692"/>
    </ligand>
</feature>
<feature type="binding site" evidence="4">
    <location>
        <begin position="379"/>
        <end position="386"/>
    </location>
    <ligand>
        <name>FAD</name>
        <dbReference type="ChEBI" id="CHEBI:57692"/>
    </ligand>
</feature>
<dbReference type="GO" id="GO:0071949">
    <property type="term" value="F:FAD binding"/>
    <property type="evidence" value="ECO:0007669"/>
    <property type="project" value="TreeGrafter"/>
</dbReference>
<dbReference type="GO" id="GO:0043153">
    <property type="term" value="P:entrainment of circadian clock by photoperiod"/>
    <property type="evidence" value="ECO:0007669"/>
    <property type="project" value="TreeGrafter"/>
</dbReference>
<dbReference type="InterPro" id="IPR002081">
    <property type="entry name" value="Cryptochrome/DNA_photolyase_1"/>
</dbReference>
<feature type="site" description="Electron transfer via tryptophanyl radical" evidence="5">
    <location>
        <position position="480"/>
    </location>
</feature>
<dbReference type="Gene3D" id="1.10.579.10">
    <property type="entry name" value="DNA Cyclobutane Dipyrimidine Photolyase, subunit A, domain 3"/>
    <property type="match status" value="1"/>
</dbReference>
<keyword evidence="9" id="KW-1185">Reference proteome</keyword>
<keyword evidence="2 4" id="KW-0285">Flavoprotein</keyword>
<gene>
    <name evidence="8" type="ORF">P43SY_003939</name>
</gene>
<dbReference type="SUPFAM" id="SSF52425">
    <property type="entry name" value="Cryptochrome/photolyase, N-terminal domain"/>
    <property type="match status" value="1"/>
</dbReference>
<dbReference type="GO" id="GO:0005737">
    <property type="term" value="C:cytoplasm"/>
    <property type="evidence" value="ECO:0007669"/>
    <property type="project" value="TreeGrafter"/>
</dbReference>
<evidence type="ECO:0000259" key="7">
    <source>
        <dbReference type="PROSITE" id="PS51645"/>
    </source>
</evidence>
<dbReference type="GO" id="GO:0005634">
    <property type="term" value="C:nucleus"/>
    <property type="evidence" value="ECO:0007669"/>
    <property type="project" value="TreeGrafter"/>
</dbReference>
<dbReference type="PANTHER" id="PTHR11455:SF9">
    <property type="entry name" value="CRYPTOCHROME CIRCADIAN CLOCK 5 ISOFORM X1"/>
    <property type="match status" value="1"/>
</dbReference>
<feature type="binding site" evidence="4">
    <location>
        <begin position="493"/>
        <end position="495"/>
    </location>
    <ligand>
        <name>FAD</name>
        <dbReference type="ChEBI" id="CHEBI:57692"/>
    </ligand>
</feature>
<accession>A0AAD5LGD4</accession>
<dbReference type="InterPro" id="IPR036155">
    <property type="entry name" value="Crypto/Photolyase_N_sf"/>
</dbReference>
<evidence type="ECO:0000313" key="8">
    <source>
        <dbReference type="EMBL" id="KAJ0400084.1"/>
    </source>
</evidence>
<evidence type="ECO:0000256" key="3">
    <source>
        <dbReference type="ARBA" id="ARBA00022827"/>
    </source>
</evidence>
<evidence type="ECO:0000256" key="6">
    <source>
        <dbReference type="SAM" id="MobiDB-lite"/>
    </source>
</evidence>
<dbReference type="SUPFAM" id="SSF48173">
    <property type="entry name" value="Cryptochrome/photolyase FAD-binding domain"/>
    <property type="match status" value="1"/>
</dbReference>
<dbReference type="InterPro" id="IPR005101">
    <property type="entry name" value="Cryptochr/Photolyase_FAD-bd"/>
</dbReference>
<reference evidence="8" key="1">
    <citation type="submission" date="2021-12" db="EMBL/GenBank/DDBJ databases">
        <title>Prjna785345.</title>
        <authorList>
            <person name="Rujirawat T."/>
            <person name="Krajaejun T."/>
        </authorList>
    </citation>
    <scope>NUCLEOTIDE SEQUENCE</scope>
    <source>
        <strain evidence="8">Pi057C3</strain>
    </source>
</reference>
<comment type="caution">
    <text evidence="8">The sequence shown here is derived from an EMBL/GenBank/DDBJ whole genome shotgun (WGS) entry which is preliminary data.</text>
</comment>
<feature type="domain" description="Photolyase/cryptochrome alpha/beta" evidence="7">
    <location>
        <begin position="65"/>
        <end position="195"/>
    </location>
</feature>
<dbReference type="EMBL" id="JAKCXM010000163">
    <property type="protein sequence ID" value="KAJ0400084.1"/>
    <property type="molecule type" value="Genomic_DNA"/>
</dbReference>
<dbReference type="PANTHER" id="PTHR11455">
    <property type="entry name" value="CRYPTOCHROME"/>
    <property type="match status" value="1"/>
</dbReference>
<proteinExistence type="inferred from homology"/>
<dbReference type="Pfam" id="PF00875">
    <property type="entry name" value="DNA_photolyase"/>
    <property type="match status" value="1"/>
</dbReference>
<dbReference type="InterPro" id="IPR014729">
    <property type="entry name" value="Rossmann-like_a/b/a_fold"/>
</dbReference>
<evidence type="ECO:0000256" key="4">
    <source>
        <dbReference type="PIRSR" id="PIRSR602081-1"/>
    </source>
</evidence>
<dbReference type="PROSITE" id="PS51645">
    <property type="entry name" value="PHR_CRY_ALPHA_BETA"/>
    <property type="match status" value="1"/>
</dbReference>
<comment type="cofactor">
    <cofactor evidence="4">
        <name>FAD</name>
        <dbReference type="ChEBI" id="CHEBI:57692"/>
    </cofactor>
    <text evidence="4">Binds 1 FAD per subunit.</text>
</comment>
<feature type="site" description="Electron transfer via tryptophanyl radical" evidence="5">
    <location>
        <position position="410"/>
    </location>
</feature>
<dbReference type="Gene3D" id="1.25.40.80">
    <property type="match status" value="1"/>
</dbReference>
<dbReference type="Proteomes" id="UP001209570">
    <property type="component" value="Unassembled WGS sequence"/>
</dbReference>
<evidence type="ECO:0000256" key="1">
    <source>
        <dbReference type="ARBA" id="ARBA00005862"/>
    </source>
</evidence>
<name>A0AAD5LGD4_PYTIN</name>
<dbReference type="InterPro" id="IPR006050">
    <property type="entry name" value="DNA_photolyase_N"/>
</dbReference>
<evidence type="ECO:0000313" key="9">
    <source>
        <dbReference type="Proteomes" id="UP001209570"/>
    </source>
</evidence>
<dbReference type="GO" id="GO:0032922">
    <property type="term" value="P:circadian regulation of gene expression"/>
    <property type="evidence" value="ECO:0007669"/>
    <property type="project" value="TreeGrafter"/>
</dbReference>
<dbReference type="GO" id="GO:0003904">
    <property type="term" value="F:deoxyribodipyrimidine photo-lyase activity"/>
    <property type="evidence" value="ECO:0007669"/>
    <property type="project" value="TreeGrafter"/>
</dbReference>
<dbReference type="InterPro" id="IPR036134">
    <property type="entry name" value="Crypto/Photolyase_FAD-like_sf"/>
</dbReference>
<dbReference type="Pfam" id="PF03441">
    <property type="entry name" value="FAD_binding_7"/>
    <property type="match status" value="1"/>
</dbReference>
<dbReference type="Gene3D" id="3.40.50.620">
    <property type="entry name" value="HUPs"/>
    <property type="match status" value="1"/>
</dbReference>
<comment type="similarity">
    <text evidence="1">Belongs to the DNA photolyase class-1 family.</text>
</comment>